<dbReference type="InterPro" id="IPR050301">
    <property type="entry name" value="NTE"/>
</dbReference>
<evidence type="ECO:0000256" key="4">
    <source>
        <dbReference type="PROSITE-ProRule" id="PRU01161"/>
    </source>
</evidence>
<keyword evidence="3" id="KW-0443">Lipid metabolism</keyword>
<dbReference type="Pfam" id="PF01734">
    <property type="entry name" value="Patatin"/>
    <property type="match status" value="1"/>
</dbReference>
<accession>I5C939</accession>
<dbReference type="InterPro" id="IPR002641">
    <property type="entry name" value="PNPLA_dom"/>
</dbReference>
<dbReference type="AlphaFoldDB" id="I5C939"/>
<protein>
    <submittedName>
        <fullName evidence="6">Patatin-like phospholipase</fullName>
    </submittedName>
</protein>
<evidence type="ECO:0000256" key="3">
    <source>
        <dbReference type="ARBA" id="ARBA00023098"/>
    </source>
</evidence>
<dbReference type="PROSITE" id="PS51635">
    <property type="entry name" value="PNPLA"/>
    <property type="match status" value="1"/>
</dbReference>
<dbReference type="PANTHER" id="PTHR14226:SF29">
    <property type="entry name" value="NEUROPATHY TARGET ESTERASE SWS"/>
    <property type="match status" value="1"/>
</dbReference>
<feature type="short sequence motif" description="DGA/G" evidence="4">
    <location>
        <begin position="34"/>
        <end position="36"/>
    </location>
</feature>
<reference evidence="6 7" key="1">
    <citation type="submission" date="2012-05" db="EMBL/GenBank/DDBJ databases">
        <title>Genome sequence of Nitritalea halalkaliphila LW7.</title>
        <authorList>
            <person name="Jangir P.K."/>
            <person name="Singh A."/>
            <person name="Shivaji S."/>
            <person name="Sharma R."/>
        </authorList>
    </citation>
    <scope>NUCLEOTIDE SEQUENCE [LARGE SCALE GENOMIC DNA]</scope>
    <source>
        <strain evidence="6 7">LW7</strain>
    </source>
</reference>
<sequence length="186" mass="20353">MVIRKGYLHDALRASIAIPTAFTAFRTDSTLLVDGGVVNNFPVDVVREMGAEVVIGSNVGDDDFKDLEGLGSFSEILLQLAMARSYEKLEAHIRDCDVYVSPDLSGFGTASFNRFDGILARGREAAEAEREAFTALAERLGVSGEELPDRGLSLSELRIRKANFRAIPYLTLPYWKASSTCRCVAL</sequence>
<name>I5C939_9BACT</name>
<dbReference type="InterPro" id="IPR016035">
    <property type="entry name" value="Acyl_Trfase/lysoPLipase"/>
</dbReference>
<comment type="caution">
    <text evidence="4">Lacks conserved residue(s) required for the propagation of feature annotation.</text>
</comment>
<evidence type="ECO:0000313" key="7">
    <source>
        <dbReference type="Proteomes" id="UP000005551"/>
    </source>
</evidence>
<evidence type="ECO:0000313" key="6">
    <source>
        <dbReference type="EMBL" id="EIM78341.1"/>
    </source>
</evidence>
<evidence type="ECO:0000256" key="2">
    <source>
        <dbReference type="ARBA" id="ARBA00022963"/>
    </source>
</evidence>
<dbReference type="Gene3D" id="3.40.1090.10">
    <property type="entry name" value="Cytosolic phospholipase A2 catalytic domain"/>
    <property type="match status" value="1"/>
</dbReference>
<gene>
    <name evidence="6" type="ORF">A3SI_03560</name>
</gene>
<evidence type="ECO:0000256" key="1">
    <source>
        <dbReference type="ARBA" id="ARBA00022801"/>
    </source>
</evidence>
<dbReference type="GO" id="GO:0016042">
    <property type="term" value="P:lipid catabolic process"/>
    <property type="evidence" value="ECO:0007669"/>
    <property type="project" value="UniProtKB-KW"/>
</dbReference>
<organism evidence="6 7">
    <name type="scientific">Nitritalea halalkaliphila LW7</name>
    <dbReference type="NCBI Taxonomy" id="1189621"/>
    <lineage>
        <taxon>Bacteria</taxon>
        <taxon>Pseudomonadati</taxon>
        <taxon>Bacteroidota</taxon>
        <taxon>Cytophagia</taxon>
        <taxon>Cytophagales</taxon>
        <taxon>Cyclobacteriaceae</taxon>
        <taxon>Nitritalea</taxon>
    </lineage>
</organism>
<feature type="domain" description="PNPLA" evidence="5">
    <location>
        <begin position="1"/>
        <end position="47"/>
    </location>
</feature>
<dbReference type="SUPFAM" id="SSF52151">
    <property type="entry name" value="FabD/lysophospholipase-like"/>
    <property type="match status" value="1"/>
</dbReference>
<dbReference type="RefSeq" id="WP_009053562.1">
    <property type="nucleotide sequence ID" value="NZ_AJYA01000007.1"/>
</dbReference>
<dbReference type="STRING" id="1189621.A3SI_03560"/>
<dbReference type="Proteomes" id="UP000005551">
    <property type="component" value="Unassembled WGS sequence"/>
</dbReference>
<keyword evidence="2" id="KW-0442">Lipid degradation</keyword>
<keyword evidence="1" id="KW-0378">Hydrolase</keyword>
<dbReference type="GO" id="GO:0016787">
    <property type="term" value="F:hydrolase activity"/>
    <property type="evidence" value="ECO:0007669"/>
    <property type="project" value="UniProtKB-KW"/>
</dbReference>
<dbReference type="PATRIC" id="fig|1189621.3.peg.744"/>
<dbReference type="EMBL" id="AJYA01000007">
    <property type="protein sequence ID" value="EIM78341.1"/>
    <property type="molecule type" value="Genomic_DNA"/>
</dbReference>
<proteinExistence type="predicted"/>
<keyword evidence="7" id="KW-1185">Reference proteome</keyword>
<dbReference type="PANTHER" id="PTHR14226">
    <property type="entry name" value="NEUROPATHY TARGET ESTERASE/SWISS CHEESE D.MELANOGASTER"/>
    <property type="match status" value="1"/>
</dbReference>
<evidence type="ECO:0000259" key="5">
    <source>
        <dbReference type="PROSITE" id="PS51635"/>
    </source>
</evidence>
<comment type="caution">
    <text evidence="6">The sequence shown here is derived from an EMBL/GenBank/DDBJ whole genome shotgun (WGS) entry which is preliminary data.</text>
</comment>